<dbReference type="PANTHER" id="PTHR12993:SF11">
    <property type="entry name" value="N-ACETYLGLUCOSAMINYL-PHOSPHATIDYLINOSITOL DE-N-ACETYLASE"/>
    <property type="match status" value="1"/>
</dbReference>
<sequence length="261" mass="29117">MKQSKNLAIGLGLGATISIIGLVAMNIVKKGVKAVEPELAAQASNIIFEKPCKVLALSPHPDDLDFFAGGTIKLLADRGFDITVVDVTDGEKGVNIPNLGSVRQYEQRRAQKVLGYQNLKFLHYPDMKVNYKRLMRDLRNIWYEVNPDIVFTFDHNFPLKFLAHKDHLAVGKAVCKLATEMDSPAKIYLYGSRKNNVLVDISEVLEDKTRAVLSHKSQLRFSKSLYSSTVKKLGSYAASGSNLRHAEAFRAFHNFDSFPMG</sequence>
<dbReference type="EMBL" id="CP058559">
    <property type="protein sequence ID" value="QNO15626.1"/>
    <property type="molecule type" value="Genomic_DNA"/>
</dbReference>
<dbReference type="Proteomes" id="UP000516160">
    <property type="component" value="Chromosome"/>
</dbReference>
<keyword evidence="1" id="KW-0472">Membrane</keyword>
<dbReference type="PANTHER" id="PTHR12993">
    <property type="entry name" value="N-ACETYLGLUCOSAMINYL-PHOSPHATIDYLINOSITOL DE-N-ACETYLASE-RELATED"/>
    <property type="match status" value="1"/>
</dbReference>
<protein>
    <submittedName>
        <fullName evidence="2">PIG-L family deacetylase</fullName>
    </submittedName>
</protein>
<evidence type="ECO:0000313" key="3">
    <source>
        <dbReference type="Proteomes" id="UP000516160"/>
    </source>
</evidence>
<accession>A0A7G9WAB4</accession>
<keyword evidence="3" id="KW-1185">Reference proteome</keyword>
<evidence type="ECO:0000256" key="1">
    <source>
        <dbReference type="SAM" id="Phobius"/>
    </source>
</evidence>
<dbReference type="GO" id="GO:0016811">
    <property type="term" value="F:hydrolase activity, acting on carbon-nitrogen (but not peptide) bonds, in linear amides"/>
    <property type="evidence" value="ECO:0007669"/>
    <property type="project" value="TreeGrafter"/>
</dbReference>
<name>A0A7G9WAB4_ALKCA</name>
<organism evidence="2 3">
    <name type="scientific">Alkalicella caledoniensis</name>
    <dbReference type="NCBI Taxonomy" id="2731377"/>
    <lineage>
        <taxon>Bacteria</taxon>
        <taxon>Bacillati</taxon>
        <taxon>Bacillota</taxon>
        <taxon>Clostridia</taxon>
        <taxon>Eubacteriales</taxon>
        <taxon>Proteinivoracaceae</taxon>
        <taxon>Alkalicella</taxon>
    </lineage>
</organism>
<dbReference type="RefSeq" id="WP_213166033.1">
    <property type="nucleotide sequence ID" value="NZ_CP058559.1"/>
</dbReference>
<gene>
    <name evidence="2" type="ORF">HYG86_13000</name>
</gene>
<dbReference type="InterPro" id="IPR003737">
    <property type="entry name" value="GlcNAc_PI_deacetylase-related"/>
</dbReference>
<reference evidence="2 3" key="1">
    <citation type="submission" date="2020-07" db="EMBL/GenBank/DDBJ databases">
        <title>Alkalicella. sp. LB2 genome.</title>
        <authorList>
            <person name="Postec A."/>
            <person name="Quemeneur M."/>
        </authorList>
    </citation>
    <scope>NUCLEOTIDE SEQUENCE [LARGE SCALE GENOMIC DNA]</scope>
    <source>
        <strain evidence="2 3">LB2</strain>
    </source>
</reference>
<feature type="transmembrane region" description="Helical" evidence="1">
    <location>
        <begin position="7"/>
        <end position="28"/>
    </location>
</feature>
<dbReference type="KEGG" id="acae:HYG86_13000"/>
<dbReference type="InterPro" id="IPR024078">
    <property type="entry name" value="LmbE-like_dom_sf"/>
</dbReference>
<keyword evidence="1" id="KW-0812">Transmembrane</keyword>
<proteinExistence type="predicted"/>
<evidence type="ECO:0000313" key="2">
    <source>
        <dbReference type="EMBL" id="QNO15626.1"/>
    </source>
</evidence>
<dbReference type="Pfam" id="PF02585">
    <property type="entry name" value="PIG-L"/>
    <property type="match status" value="1"/>
</dbReference>
<dbReference type="AlphaFoldDB" id="A0A7G9WAB4"/>
<keyword evidence="1" id="KW-1133">Transmembrane helix</keyword>
<dbReference type="SUPFAM" id="SSF102588">
    <property type="entry name" value="LmbE-like"/>
    <property type="match status" value="1"/>
</dbReference>
<dbReference type="Gene3D" id="3.40.50.10320">
    <property type="entry name" value="LmbE-like"/>
    <property type="match status" value="1"/>
</dbReference>